<dbReference type="Proteomes" id="UP001162780">
    <property type="component" value="Chromosome"/>
</dbReference>
<feature type="transmembrane region" description="Helical" evidence="3">
    <location>
        <begin position="25"/>
        <end position="43"/>
    </location>
</feature>
<comment type="similarity">
    <text evidence="1">Belongs to the membrane fusion protein (MFP) (TC 8.A.1) family.</text>
</comment>
<evidence type="ECO:0000259" key="4">
    <source>
        <dbReference type="Pfam" id="PF25876"/>
    </source>
</evidence>
<organism evidence="7 8">
    <name type="scientific">Methylomonas rapida</name>
    <dbReference type="NCBI Taxonomy" id="2963939"/>
    <lineage>
        <taxon>Bacteria</taxon>
        <taxon>Pseudomonadati</taxon>
        <taxon>Pseudomonadota</taxon>
        <taxon>Gammaproteobacteria</taxon>
        <taxon>Methylococcales</taxon>
        <taxon>Methylococcaceae</taxon>
        <taxon>Methylomonas</taxon>
    </lineage>
</organism>
<evidence type="ECO:0000313" key="7">
    <source>
        <dbReference type="EMBL" id="WAR46697.1"/>
    </source>
</evidence>
<dbReference type="InterPro" id="IPR006143">
    <property type="entry name" value="RND_pump_MFP"/>
</dbReference>
<dbReference type="InterPro" id="IPR058792">
    <property type="entry name" value="Beta-barrel_RND_2"/>
</dbReference>
<sequence>MTQQHPPFDLSLVDGTRNTLKLSRYVLSVLLLALLIAAGWRVYQMSRADRAVAQRTSAALTRSVITVQARPGLVSHRLVLPATLRGNLETPLYARTNGYLKVWHKTIGDRVTKGEVLAEIDVPELEYELAQARAERERAEARLRLARSTLDRWLSLRDSESLVEQEVEEKRGEFQQAEADLAAASANVKRLEQIQRYRLVTAPFTGVISRRTVDVGQLIGNGNQELFAITQTDPLRLTIWVPQIHADRVKPGQSVAVHLAGSRDTTALARVEHLAGALDAATRSLQVELTLDNRNGQWLPGAYVEANIELATNAQPLPVVPANTLVIDQQGVQVVVVNEQQQIRFQPVVLGRDFGREVEIVEGISLDDKLVANPSDLLVEGEVVKAVIAQADQNKRAQAGRD</sequence>
<gene>
    <name evidence="7" type="ORF">NM686_009340</name>
</gene>
<keyword evidence="3" id="KW-1133">Transmembrane helix</keyword>
<dbReference type="Gene3D" id="2.40.30.170">
    <property type="match status" value="1"/>
</dbReference>
<dbReference type="RefSeq" id="WP_255187610.1">
    <property type="nucleotide sequence ID" value="NZ_CP113517.1"/>
</dbReference>
<reference evidence="7" key="1">
    <citation type="submission" date="2022-11" db="EMBL/GenBank/DDBJ databases">
        <title>Methylomonas rapida sp. nov., Carotenoid-Producing Obligate Methanotrophs with High Growth Characteristics and Biotechnological Potential.</title>
        <authorList>
            <person name="Tikhonova E.N."/>
            <person name="Suleimanov R.Z."/>
            <person name="Miroshnikov K."/>
            <person name="Oshkin I.Y."/>
            <person name="Belova S.E."/>
            <person name="Danilova O.V."/>
            <person name="Ashikhmin A."/>
            <person name="Konopkin A."/>
            <person name="But S.Y."/>
            <person name="Khmelenina V.N."/>
            <person name="Kuznetsov N."/>
            <person name="Pimenov N.V."/>
            <person name="Dedysh S.N."/>
        </authorList>
    </citation>
    <scope>NUCLEOTIDE SEQUENCE</scope>
    <source>
        <strain evidence="7">MP1</strain>
    </source>
</reference>
<keyword evidence="2" id="KW-0175">Coiled coil</keyword>
<dbReference type="EMBL" id="CP113517">
    <property type="protein sequence ID" value="WAR46697.1"/>
    <property type="molecule type" value="Genomic_DNA"/>
</dbReference>
<feature type="domain" description="CusB-like beta-barrel" evidence="6">
    <location>
        <begin position="238"/>
        <end position="309"/>
    </location>
</feature>
<evidence type="ECO:0000256" key="2">
    <source>
        <dbReference type="SAM" id="Coils"/>
    </source>
</evidence>
<evidence type="ECO:0000256" key="1">
    <source>
        <dbReference type="ARBA" id="ARBA00009477"/>
    </source>
</evidence>
<protein>
    <submittedName>
        <fullName evidence="7">Efflux RND transporter periplasmic adaptor subunit</fullName>
    </submittedName>
</protein>
<name>A0ABY7GQB3_9GAMM</name>
<feature type="domain" description="Multidrug resistance protein MdtA-like alpha-helical hairpin" evidence="4">
    <location>
        <begin position="128"/>
        <end position="189"/>
    </location>
</feature>
<dbReference type="NCBIfam" id="TIGR01730">
    <property type="entry name" value="RND_mfp"/>
    <property type="match status" value="1"/>
</dbReference>
<dbReference type="Pfam" id="PF25876">
    <property type="entry name" value="HH_MFP_RND"/>
    <property type="match status" value="1"/>
</dbReference>
<dbReference type="Gene3D" id="1.10.287.470">
    <property type="entry name" value="Helix hairpin bin"/>
    <property type="match status" value="1"/>
</dbReference>
<evidence type="ECO:0000313" key="8">
    <source>
        <dbReference type="Proteomes" id="UP001162780"/>
    </source>
</evidence>
<evidence type="ECO:0000259" key="6">
    <source>
        <dbReference type="Pfam" id="PF25954"/>
    </source>
</evidence>
<dbReference type="Gene3D" id="2.40.50.100">
    <property type="match status" value="1"/>
</dbReference>
<evidence type="ECO:0000259" key="5">
    <source>
        <dbReference type="Pfam" id="PF25917"/>
    </source>
</evidence>
<dbReference type="Pfam" id="PF25954">
    <property type="entry name" value="Beta-barrel_RND_2"/>
    <property type="match status" value="1"/>
</dbReference>
<dbReference type="Gene3D" id="2.40.420.20">
    <property type="match status" value="1"/>
</dbReference>
<accession>A0ABY7GQB3</accession>
<evidence type="ECO:0000256" key="3">
    <source>
        <dbReference type="SAM" id="Phobius"/>
    </source>
</evidence>
<dbReference type="Pfam" id="PF25917">
    <property type="entry name" value="BSH_RND"/>
    <property type="match status" value="1"/>
</dbReference>
<keyword evidence="3" id="KW-0472">Membrane</keyword>
<dbReference type="PANTHER" id="PTHR30469">
    <property type="entry name" value="MULTIDRUG RESISTANCE PROTEIN MDTA"/>
    <property type="match status" value="1"/>
</dbReference>
<dbReference type="SUPFAM" id="SSF111369">
    <property type="entry name" value="HlyD-like secretion proteins"/>
    <property type="match status" value="1"/>
</dbReference>
<proteinExistence type="inferred from homology"/>
<dbReference type="InterPro" id="IPR058624">
    <property type="entry name" value="MdtA-like_HH"/>
</dbReference>
<feature type="domain" description="Multidrug resistance protein MdtA-like barrel-sandwich hybrid" evidence="5">
    <location>
        <begin position="94"/>
        <end position="230"/>
    </location>
</feature>
<feature type="coiled-coil region" evidence="2">
    <location>
        <begin position="122"/>
        <end position="194"/>
    </location>
</feature>
<keyword evidence="8" id="KW-1185">Reference proteome</keyword>
<dbReference type="InterPro" id="IPR058625">
    <property type="entry name" value="MdtA-like_BSH"/>
</dbReference>
<keyword evidence="3" id="KW-0812">Transmembrane</keyword>
<dbReference type="PANTHER" id="PTHR30469:SF37">
    <property type="entry name" value="RAGD PROTEIN"/>
    <property type="match status" value="1"/>
</dbReference>